<dbReference type="EMBL" id="CP059268">
    <property type="protein sequence ID" value="QLQ78678.1"/>
    <property type="molecule type" value="Genomic_DNA"/>
</dbReference>
<dbReference type="GO" id="GO:0016559">
    <property type="term" value="P:peroxisome fission"/>
    <property type="evidence" value="ECO:0007669"/>
    <property type="project" value="InterPro"/>
</dbReference>
<evidence type="ECO:0000256" key="3">
    <source>
        <dbReference type="ARBA" id="ARBA00046271"/>
    </source>
</evidence>
<organism evidence="5 6">
    <name type="scientific">Torulaspora globosa</name>
    <dbReference type="NCBI Taxonomy" id="48254"/>
    <lineage>
        <taxon>Eukaryota</taxon>
        <taxon>Fungi</taxon>
        <taxon>Dikarya</taxon>
        <taxon>Ascomycota</taxon>
        <taxon>Saccharomycotina</taxon>
        <taxon>Saccharomycetes</taxon>
        <taxon>Saccharomycetales</taxon>
        <taxon>Saccharomycetaceae</taxon>
        <taxon>Torulaspora</taxon>
    </lineage>
</organism>
<dbReference type="Proteomes" id="UP000510647">
    <property type="component" value="Chromosome 2"/>
</dbReference>
<dbReference type="AlphaFoldDB" id="A0A7H9HLJ8"/>
<accession>A0A7H9HLJ8</accession>
<evidence type="ECO:0000256" key="1">
    <source>
        <dbReference type="ARBA" id="ARBA00023136"/>
    </source>
</evidence>
<evidence type="ECO:0000313" key="5">
    <source>
        <dbReference type="EMBL" id="QLQ78678.1"/>
    </source>
</evidence>
<protein>
    <submittedName>
        <fullName evidence="5">Uncharacterized protein</fullName>
    </submittedName>
</protein>
<comment type="subcellular location">
    <subcellularLocation>
        <location evidence="3">Peroxisome membrane</location>
    </subcellularLocation>
</comment>
<dbReference type="Pfam" id="PF05648">
    <property type="entry name" value="PEX11"/>
    <property type="match status" value="1"/>
</dbReference>
<reference evidence="5 6" key="1">
    <citation type="submission" date="2020-06" db="EMBL/GenBank/DDBJ databases">
        <title>The yeast mating-type switching endonuclease HO is a domesticated member of an unorthodox homing genetic element family.</title>
        <authorList>
            <person name="Coughlan A.Y."/>
            <person name="Lombardi L."/>
            <person name="Braun-Galleani S."/>
            <person name="Martos A.R."/>
            <person name="Galeote V."/>
            <person name="Bigey F."/>
            <person name="Dequin S."/>
            <person name="Byrne K.P."/>
            <person name="Wolfe K.H."/>
        </authorList>
    </citation>
    <scope>NUCLEOTIDE SEQUENCE [LARGE SCALE GENOMIC DNA]</scope>
    <source>
        <strain evidence="5 6">CBS2947</strain>
    </source>
</reference>
<dbReference type="OrthoDB" id="4063222at2759"/>
<dbReference type="InterPro" id="IPR008733">
    <property type="entry name" value="PEX11"/>
</dbReference>
<evidence type="ECO:0000256" key="2">
    <source>
        <dbReference type="ARBA" id="ARBA00023140"/>
    </source>
</evidence>
<keyword evidence="2" id="KW-0576">Peroxisome</keyword>
<evidence type="ECO:0000256" key="4">
    <source>
        <dbReference type="SAM" id="Phobius"/>
    </source>
</evidence>
<dbReference type="GO" id="GO:0005778">
    <property type="term" value="C:peroxisomal membrane"/>
    <property type="evidence" value="ECO:0007669"/>
    <property type="project" value="UniProtKB-SubCell"/>
</dbReference>
<keyword evidence="6" id="KW-1185">Reference proteome</keyword>
<keyword evidence="1 4" id="KW-0472">Membrane</keyword>
<feature type="transmembrane region" description="Helical" evidence="4">
    <location>
        <begin position="128"/>
        <end position="152"/>
    </location>
</feature>
<keyword evidence="4" id="KW-1133">Transmembrane helix</keyword>
<evidence type="ECO:0000313" key="6">
    <source>
        <dbReference type="Proteomes" id="UP000510647"/>
    </source>
</evidence>
<sequence>MTSKEDSFSKPDNVATGGTQLPWFEDNLISGLESVCSFFDNVYFAKSLGIITEENFLYKHLNKGDWGSKLWFVTLVLSIRRCLRQLFRILQDRVKLKKELISMGKNEKGLVNDVLKEKLSAMLQKSSLMIKAIMFELLQNILYLIIVAVDVFKVRLPRKWRRVLEPISNFVTVLRLVAFGTSSLDN</sequence>
<name>A0A7H9HLJ8_9SACH</name>
<proteinExistence type="predicted"/>
<gene>
    <name evidence="5" type="ORF">HG537_0B00280</name>
</gene>
<keyword evidence="4" id="KW-0812">Transmembrane</keyword>